<protein>
    <recommendedName>
        <fullName evidence="3">Lipoprotein</fullName>
    </recommendedName>
</protein>
<dbReference type="EMBL" id="MTSU01000010">
    <property type="protein sequence ID" value="ONF92704.1"/>
    <property type="molecule type" value="Genomic_DNA"/>
</dbReference>
<dbReference type="RefSeq" id="WP_076637806.1">
    <property type="nucleotide sequence ID" value="NZ_CP028370.1"/>
</dbReference>
<dbReference type="AlphaFoldDB" id="A0AB73M419"/>
<dbReference type="Proteomes" id="UP000189337">
    <property type="component" value="Unassembled WGS sequence"/>
</dbReference>
<proteinExistence type="predicted"/>
<reference evidence="1 2" key="1">
    <citation type="submission" date="2017-01" db="EMBL/GenBank/DDBJ databases">
        <title>Comparative genomic analysis of Brazilian Leptospira santarosai.</title>
        <authorList>
            <person name="Moreno L.Z."/>
            <person name="Miraglia F."/>
            <person name="Kremer F.S."/>
            <person name="Eslabao M.R."/>
            <person name="Lilenbaum W."/>
            <person name="Dellagostin O.A."/>
            <person name="Moreno A.M."/>
        </authorList>
    </citation>
    <scope>NUCLEOTIDE SEQUENCE [LARGE SCALE GENOMIC DNA]</scope>
    <source>
        <strain evidence="1 2">M52/8-19</strain>
    </source>
</reference>
<sequence>MKISILKLSVIFVLIFQIVNCSIGSAREACKNNLKKGGVFDASDDSCNVLQFLLASPLDSGATLDVVQSREARISFQILKCYQYYEKLQECNKEEKKYLPAIYSKE</sequence>
<comment type="caution">
    <text evidence="1">The sequence shown here is derived from an EMBL/GenBank/DDBJ whole genome shotgun (WGS) entry which is preliminary data.</text>
</comment>
<evidence type="ECO:0000313" key="1">
    <source>
        <dbReference type="EMBL" id="ONF92704.1"/>
    </source>
</evidence>
<gene>
    <name evidence="1" type="ORF">BWD14_11780</name>
</gene>
<accession>A0AB73M419</accession>
<evidence type="ECO:0008006" key="3">
    <source>
        <dbReference type="Google" id="ProtNLM"/>
    </source>
</evidence>
<evidence type="ECO:0000313" key="2">
    <source>
        <dbReference type="Proteomes" id="UP000189337"/>
    </source>
</evidence>
<name>A0AB73M419_9LEPT</name>
<organism evidence="1 2">
    <name type="scientific">Leptospira santarosai</name>
    <dbReference type="NCBI Taxonomy" id="28183"/>
    <lineage>
        <taxon>Bacteria</taxon>
        <taxon>Pseudomonadati</taxon>
        <taxon>Spirochaetota</taxon>
        <taxon>Spirochaetia</taxon>
        <taxon>Leptospirales</taxon>
        <taxon>Leptospiraceae</taxon>
        <taxon>Leptospira</taxon>
    </lineage>
</organism>